<reference evidence="3" key="4">
    <citation type="submission" date="2025-09" db="UniProtKB">
        <authorList>
            <consortium name="Ensembl"/>
        </authorList>
    </citation>
    <scope>IDENTIFICATION</scope>
    <source>
        <strain evidence="3">HSOK</strain>
    </source>
</reference>
<dbReference type="Proteomes" id="UP000265200">
    <property type="component" value="Chromosome 22"/>
</dbReference>
<reference key="1">
    <citation type="journal article" date="2007" name="Nature">
        <title>The medaka draft genome and insights into vertebrate genome evolution.</title>
        <authorList>
            <person name="Kasahara M."/>
            <person name="Naruse K."/>
            <person name="Sasaki S."/>
            <person name="Nakatani Y."/>
            <person name="Qu W."/>
            <person name="Ahsan B."/>
            <person name="Yamada T."/>
            <person name="Nagayasu Y."/>
            <person name="Doi K."/>
            <person name="Kasai Y."/>
            <person name="Jindo T."/>
            <person name="Kobayashi D."/>
            <person name="Shimada A."/>
            <person name="Toyoda A."/>
            <person name="Kuroki Y."/>
            <person name="Fujiyama A."/>
            <person name="Sasaki T."/>
            <person name="Shimizu A."/>
            <person name="Asakawa S."/>
            <person name="Shimizu N."/>
            <person name="Hashimoto S."/>
            <person name="Yang J."/>
            <person name="Lee Y."/>
            <person name="Matsushima K."/>
            <person name="Sugano S."/>
            <person name="Sakaizumi M."/>
            <person name="Narita T."/>
            <person name="Ohishi K."/>
            <person name="Haga S."/>
            <person name="Ohta F."/>
            <person name="Nomoto H."/>
            <person name="Nogata K."/>
            <person name="Morishita T."/>
            <person name="Endo T."/>
            <person name="Shin-I T."/>
            <person name="Takeda H."/>
            <person name="Morishita S."/>
            <person name="Kohara Y."/>
        </authorList>
    </citation>
    <scope>NUCLEOTIDE SEQUENCE [LARGE SCALE GENOMIC DNA]</scope>
    <source>
        <strain>Hd-rR</strain>
    </source>
</reference>
<feature type="compositionally biased region" description="Basic and acidic residues" evidence="2">
    <location>
        <begin position="148"/>
        <end position="162"/>
    </location>
</feature>
<dbReference type="PANTHER" id="PTHR44566:SF1">
    <property type="entry name" value="WD REPEAT-CONTAINING PROTEIN 25"/>
    <property type="match status" value="1"/>
</dbReference>
<sequence length="615" mass="67613">MSSLVAYDNSDSEDDSSDQQEKSLSPAQTAPIEQNQSPNAPMLPDLPTSAMDQVVSGYHGDTLFNCHPQSQSLSQSDWRSFSRRQEKVVMDCTSPSMTHWNIPSVQTPPCIQKSFSLVSNSTKRQQNVPSDVRPYISKRRRLSTSVETEQKDDPSEPDHGSQSRETPIFTNVPSKLAPYLGQKPRAAKIPRRLLMSLEGHKGPVNTVQWSPVPQFSHLLLSASMDKTFKVWDGAASGRCLRVYTCHSGAVRDACWTPCGQQLLTASFDNTAAITDVETGQQTVKLNNEFKVMCVALHPSNPSVVLCGGYSSAVKAWDSRSCKVMKVYKAGVQQTLDILFLRGGEDFITSSDCVSRDSADRTLIAWDYQTTAVLSNQIYNERYTCPSLALHPLEDTFVAQTNGNYMALFSTQRPYRMNKRRRFEGHKVEGYAVQCEFSLDGALLVSGSSTGSAHFYDFHCARLLHTLQAHSQPCLCVSQHPFLPATAATCDWAGGRSVCTGTPHDAAAAGAAAAAAAAAASVPSKPSRSTSARQTVPTPVRSLPTARRAENAQPDGETDKYDRNHLRAEHRNDKGETWGRGGGRFFLKDDSELKCFFFARNGHTGEQTVQVRQALR</sequence>
<dbReference type="AlphaFoldDB" id="A0A3P9HTU5"/>
<dbReference type="Gene3D" id="2.130.10.10">
    <property type="entry name" value="YVTN repeat-like/Quinoprotein amine dehydrogenase"/>
    <property type="match status" value="1"/>
</dbReference>
<organism evidence="3 4">
    <name type="scientific">Oryzias latipes</name>
    <name type="common">Japanese rice fish</name>
    <name type="synonym">Japanese killifish</name>
    <dbReference type="NCBI Taxonomy" id="8090"/>
    <lineage>
        <taxon>Eukaryota</taxon>
        <taxon>Metazoa</taxon>
        <taxon>Chordata</taxon>
        <taxon>Craniata</taxon>
        <taxon>Vertebrata</taxon>
        <taxon>Euteleostomi</taxon>
        <taxon>Actinopterygii</taxon>
        <taxon>Neopterygii</taxon>
        <taxon>Teleostei</taxon>
        <taxon>Neoteleostei</taxon>
        <taxon>Acanthomorphata</taxon>
        <taxon>Ovalentaria</taxon>
        <taxon>Atherinomorphae</taxon>
        <taxon>Beloniformes</taxon>
        <taxon>Adrianichthyidae</taxon>
        <taxon>Oryziinae</taxon>
        <taxon>Oryzias</taxon>
    </lineage>
</organism>
<keyword evidence="1" id="KW-0853">WD repeat</keyword>
<feature type="compositionally biased region" description="Polar residues" evidence="2">
    <location>
        <begin position="118"/>
        <end position="129"/>
    </location>
</feature>
<reference evidence="3" key="3">
    <citation type="submission" date="2025-08" db="UniProtKB">
        <authorList>
            <consortium name="Ensembl"/>
        </authorList>
    </citation>
    <scope>IDENTIFICATION</scope>
    <source>
        <strain evidence="3">HSOK</strain>
    </source>
</reference>
<dbReference type="SUPFAM" id="SSF50978">
    <property type="entry name" value="WD40 repeat-like"/>
    <property type="match status" value="1"/>
</dbReference>
<dbReference type="InterPro" id="IPR001680">
    <property type="entry name" value="WD40_rpt"/>
</dbReference>
<dbReference type="SMART" id="SM00320">
    <property type="entry name" value="WD40"/>
    <property type="match status" value="5"/>
</dbReference>
<evidence type="ECO:0000256" key="2">
    <source>
        <dbReference type="SAM" id="MobiDB-lite"/>
    </source>
</evidence>
<feature type="compositionally biased region" description="Polar residues" evidence="2">
    <location>
        <begin position="22"/>
        <end position="39"/>
    </location>
</feature>
<dbReference type="PROSITE" id="PS50082">
    <property type="entry name" value="WD_REPEATS_2"/>
    <property type="match status" value="2"/>
</dbReference>
<feature type="region of interest" description="Disordered" evidence="2">
    <location>
        <begin position="520"/>
        <end position="580"/>
    </location>
</feature>
<dbReference type="InterPro" id="IPR053053">
    <property type="entry name" value="WD_repeat_protein"/>
</dbReference>
<evidence type="ECO:0000313" key="4">
    <source>
        <dbReference type="Proteomes" id="UP000265200"/>
    </source>
</evidence>
<dbReference type="Pfam" id="PF00400">
    <property type="entry name" value="WD40"/>
    <property type="match status" value="3"/>
</dbReference>
<feature type="compositionally biased region" description="Basic and acidic residues" evidence="2">
    <location>
        <begin position="556"/>
        <end position="576"/>
    </location>
</feature>
<evidence type="ECO:0000313" key="3">
    <source>
        <dbReference type="Ensembl" id="ENSORLP00015011118.1"/>
    </source>
</evidence>
<feature type="repeat" description="WD" evidence="1">
    <location>
        <begin position="197"/>
        <end position="232"/>
    </location>
</feature>
<dbReference type="PROSITE" id="PS50294">
    <property type="entry name" value="WD_REPEATS_REGION"/>
    <property type="match status" value="1"/>
</dbReference>
<accession>A0A3P9HTU5</accession>
<feature type="repeat" description="WD" evidence="1">
    <location>
        <begin position="243"/>
        <end position="284"/>
    </location>
</feature>
<feature type="compositionally biased region" description="Polar residues" evidence="2">
    <location>
        <begin position="523"/>
        <end position="536"/>
    </location>
</feature>
<reference evidence="3 4" key="2">
    <citation type="submission" date="2017-04" db="EMBL/GenBank/DDBJ databases">
        <title>CpG methylation of centromeres and impact of large insertions on vertebrate speciation.</title>
        <authorList>
            <person name="Ichikawa K."/>
            <person name="Yoshimura J."/>
            <person name="Morishita S."/>
        </authorList>
    </citation>
    <scope>NUCLEOTIDE SEQUENCE</scope>
    <source>
        <strain evidence="3 4">HSOK</strain>
    </source>
</reference>
<feature type="region of interest" description="Disordered" evidence="2">
    <location>
        <begin position="1"/>
        <end position="49"/>
    </location>
</feature>
<name>A0A3P9HTU5_ORYLA</name>
<dbReference type="InterPro" id="IPR036322">
    <property type="entry name" value="WD40_repeat_dom_sf"/>
</dbReference>
<dbReference type="InterPro" id="IPR015943">
    <property type="entry name" value="WD40/YVTN_repeat-like_dom_sf"/>
</dbReference>
<dbReference type="PANTHER" id="PTHR44566">
    <property type="entry name" value="TRANSDUCIN/WD40 REPEAT-LIKE SUPERFAMILY PROTEIN"/>
    <property type="match status" value="1"/>
</dbReference>
<protein>
    <submittedName>
        <fullName evidence="3">WD repeat domain 25</fullName>
    </submittedName>
</protein>
<dbReference type="Ensembl" id="ENSORLT00015017879.1">
    <property type="protein sequence ID" value="ENSORLP00015011118.1"/>
    <property type="gene ID" value="ENSORLG00015011920.1"/>
</dbReference>
<evidence type="ECO:0000256" key="1">
    <source>
        <dbReference type="PROSITE-ProRule" id="PRU00221"/>
    </source>
</evidence>
<feature type="region of interest" description="Disordered" evidence="2">
    <location>
        <begin position="118"/>
        <end position="168"/>
    </location>
</feature>
<proteinExistence type="predicted"/>